<comment type="caution">
    <text evidence="3">The sequence shown here is derived from an EMBL/GenBank/DDBJ whole genome shotgun (WGS) entry which is preliminary data.</text>
</comment>
<dbReference type="Pfam" id="PF13439">
    <property type="entry name" value="Glyco_transf_4"/>
    <property type="match status" value="1"/>
</dbReference>
<dbReference type="STRING" id="1805209.AUJ73_01700"/>
<protein>
    <recommendedName>
        <fullName evidence="5">Group 1 glycosyl transferase</fullName>
    </recommendedName>
</protein>
<dbReference type="PANTHER" id="PTHR45947:SF13">
    <property type="entry name" value="TRANSFERASE"/>
    <property type="match status" value="1"/>
</dbReference>
<feature type="domain" description="Glycosyl transferase family 1" evidence="1">
    <location>
        <begin position="220"/>
        <end position="375"/>
    </location>
</feature>
<name>A0A1J4TUR4_9BACT</name>
<evidence type="ECO:0000313" key="3">
    <source>
        <dbReference type="EMBL" id="OIO14755.1"/>
    </source>
</evidence>
<dbReference type="InterPro" id="IPR028098">
    <property type="entry name" value="Glyco_trans_4-like_N"/>
</dbReference>
<dbReference type="AlphaFoldDB" id="A0A1J4TUR4"/>
<sequence>MNILQVTNFLYTVGGGSSYFFNLSKLLKQKGHKIFFFSTDRNINPTSGTYNYVVRYVSSLNINSLLNVFFNREAENKINYLLLNNRIDIVHIHDISHYISPSILSMFKKWNIPIIMTVHDYHLISPNRNMFHDGKICEITKPDKYWKAIYHKCIKNSYLFSTIEVLEKYFQRLVGWERNYIDYYICPSKFMAYKLEEYGVLPEKIIFLPNYINSVNNFSLEKKKEYILYFGRLSYEKGLDLVTKVMIHIPRVKLILAGVGHLEKILKIHKSANNINNIELIGFKKHNELNKLIQKCRFTILPSLWYENAPMSILESFACGKPVVASRIGGIPELVKEGYNGLLFEPGNVEDCKEKILRLWNDRQLCRKMGENARDYVEKNFNPEDHYQKLMSIYRKAIELHK</sequence>
<dbReference type="Proteomes" id="UP000183120">
    <property type="component" value="Unassembled WGS sequence"/>
</dbReference>
<dbReference type="Pfam" id="PF00534">
    <property type="entry name" value="Glycos_transf_1"/>
    <property type="match status" value="1"/>
</dbReference>
<evidence type="ECO:0000313" key="4">
    <source>
        <dbReference type="Proteomes" id="UP000183120"/>
    </source>
</evidence>
<dbReference type="Gene3D" id="3.40.50.2000">
    <property type="entry name" value="Glycogen Phosphorylase B"/>
    <property type="match status" value="2"/>
</dbReference>
<evidence type="ECO:0000259" key="2">
    <source>
        <dbReference type="Pfam" id="PF13439"/>
    </source>
</evidence>
<proteinExistence type="predicted"/>
<dbReference type="CDD" id="cd03801">
    <property type="entry name" value="GT4_PimA-like"/>
    <property type="match status" value="1"/>
</dbReference>
<evidence type="ECO:0000259" key="1">
    <source>
        <dbReference type="Pfam" id="PF00534"/>
    </source>
</evidence>
<dbReference type="InterPro" id="IPR001296">
    <property type="entry name" value="Glyco_trans_1"/>
</dbReference>
<dbReference type="SUPFAM" id="SSF53756">
    <property type="entry name" value="UDP-Glycosyltransferase/glycogen phosphorylase"/>
    <property type="match status" value="1"/>
</dbReference>
<dbReference type="InterPro" id="IPR050194">
    <property type="entry name" value="Glycosyltransferase_grp1"/>
</dbReference>
<organism evidence="3 4">
    <name type="scientific">Candidatus Gottesmanbacteria bacterium CG1_02_37_22</name>
    <dbReference type="NCBI Taxonomy" id="1805209"/>
    <lineage>
        <taxon>Bacteria</taxon>
        <taxon>Candidatus Gottesmaniibacteriota</taxon>
    </lineage>
</organism>
<accession>A0A1J4TUR4</accession>
<dbReference type="EMBL" id="MNUY01000026">
    <property type="protein sequence ID" value="OIO14755.1"/>
    <property type="molecule type" value="Genomic_DNA"/>
</dbReference>
<dbReference type="GO" id="GO:0016757">
    <property type="term" value="F:glycosyltransferase activity"/>
    <property type="evidence" value="ECO:0007669"/>
    <property type="project" value="InterPro"/>
</dbReference>
<gene>
    <name evidence="3" type="ORF">AUJ73_01700</name>
</gene>
<evidence type="ECO:0008006" key="5">
    <source>
        <dbReference type="Google" id="ProtNLM"/>
    </source>
</evidence>
<dbReference type="PANTHER" id="PTHR45947">
    <property type="entry name" value="SULFOQUINOVOSYL TRANSFERASE SQD2"/>
    <property type="match status" value="1"/>
</dbReference>
<reference evidence="3 4" key="1">
    <citation type="journal article" date="2016" name="Environ. Microbiol.">
        <title>Genomic resolution of a cold subsurface aquifer community provides metabolic insights for novel microbes adapted to high CO concentrations.</title>
        <authorList>
            <person name="Probst A.J."/>
            <person name="Castelle C.J."/>
            <person name="Singh A."/>
            <person name="Brown C.T."/>
            <person name="Anantharaman K."/>
            <person name="Sharon I."/>
            <person name="Hug L.A."/>
            <person name="Burstein D."/>
            <person name="Emerson J.B."/>
            <person name="Thomas B.C."/>
            <person name="Banfield J.F."/>
        </authorList>
    </citation>
    <scope>NUCLEOTIDE SEQUENCE [LARGE SCALE GENOMIC DNA]</scope>
    <source>
        <strain evidence="3">CG1_02_37_22</strain>
    </source>
</reference>
<feature type="domain" description="Glycosyltransferase subfamily 4-like N-terminal" evidence="2">
    <location>
        <begin position="13"/>
        <end position="213"/>
    </location>
</feature>